<name>A4U0U9_9PROT</name>
<protein>
    <recommendedName>
        <fullName evidence="2">site-specific DNA-methyltransferase (adenine-specific)</fullName>
        <ecNumber evidence="2">2.1.1.72</ecNumber>
    </recommendedName>
</protein>
<keyword evidence="5" id="KW-0949">S-adenosyl-L-methionine</keyword>
<comment type="catalytic activity">
    <reaction evidence="6">
        <text>a 2'-deoxyadenosine in DNA + S-adenosyl-L-methionine = an N(6)-methyl-2'-deoxyadenosine in DNA + S-adenosyl-L-homocysteine + H(+)</text>
        <dbReference type="Rhea" id="RHEA:15197"/>
        <dbReference type="Rhea" id="RHEA-COMP:12418"/>
        <dbReference type="Rhea" id="RHEA-COMP:12419"/>
        <dbReference type="ChEBI" id="CHEBI:15378"/>
        <dbReference type="ChEBI" id="CHEBI:57856"/>
        <dbReference type="ChEBI" id="CHEBI:59789"/>
        <dbReference type="ChEBI" id="CHEBI:90615"/>
        <dbReference type="ChEBI" id="CHEBI:90616"/>
        <dbReference type="EC" id="2.1.1.72"/>
    </reaction>
</comment>
<dbReference type="PRINTS" id="PR00505">
    <property type="entry name" value="D12N6MTFRASE"/>
</dbReference>
<evidence type="ECO:0000256" key="3">
    <source>
        <dbReference type="ARBA" id="ARBA00022603"/>
    </source>
</evidence>
<evidence type="ECO:0000256" key="4">
    <source>
        <dbReference type="ARBA" id="ARBA00022679"/>
    </source>
</evidence>
<dbReference type="EMBL" id="CU459003">
    <property type="protein sequence ID" value="CAM76506.1"/>
    <property type="molecule type" value="Genomic_DNA"/>
</dbReference>
<dbReference type="GO" id="GO:0009307">
    <property type="term" value="P:DNA restriction-modification system"/>
    <property type="evidence" value="ECO:0007669"/>
    <property type="project" value="InterPro"/>
</dbReference>
<evidence type="ECO:0000256" key="6">
    <source>
        <dbReference type="ARBA" id="ARBA00047942"/>
    </source>
</evidence>
<dbReference type="InterPro" id="IPR023095">
    <property type="entry name" value="Ade_MeTrfase_dom_2"/>
</dbReference>
<dbReference type="InterPro" id="IPR012327">
    <property type="entry name" value="MeTrfase_D12"/>
</dbReference>
<proteinExistence type="inferred from homology"/>
<dbReference type="InterPro" id="IPR002052">
    <property type="entry name" value="DNA_methylase_N6_adenine_CS"/>
</dbReference>
<evidence type="ECO:0000256" key="5">
    <source>
        <dbReference type="ARBA" id="ARBA00022691"/>
    </source>
</evidence>
<dbReference type="PANTHER" id="PTHR30481">
    <property type="entry name" value="DNA ADENINE METHYLASE"/>
    <property type="match status" value="1"/>
</dbReference>
<dbReference type="InterPro" id="IPR029063">
    <property type="entry name" value="SAM-dependent_MTases_sf"/>
</dbReference>
<comment type="similarity">
    <text evidence="1">Belongs to the N(4)/N(6)-methyltransferase family.</text>
</comment>
<dbReference type="GO" id="GO:0009007">
    <property type="term" value="F:site-specific DNA-methyltransferase (adenine-specific) activity"/>
    <property type="evidence" value="ECO:0007669"/>
    <property type="project" value="UniProtKB-EC"/>
</dbReference>
<keyword evidence="3 7" id="KW-0489">Methyltransferase</keyword>
<evidence type="ECO:0000313" key="7">
    <source>
        <dbReference type="EMBL" id="CAM76506.1"/>
    </source>
</evidence>
<reference evidence="7" key="1">
    <citation type="journal article" date="2007" name="J. Bacteriol.">
        <title>Comparative genome analysis of four magnetotactic bacteria reveals a complex set of group-specific genes implicated in magnetosome biomineralization and function.</title>
        <authorList>
            <person name="Richter M."/>
            <person name="Kube M."/>
            <person name="Bazylinski D.A."/>
            <person name="Lombardot T."/>
            <person name="Gloeckner F.O."/>
            <person name="Reinhardt R."/>
            <person name="Schueler D."/>
        </authorList>
    </citation>
    <scope>NUCLEOTIDE SEQUENCE</scope>
    <source>
        <strain evidence="7">MSR-1</strain>
    </source>
</reference>
<sequence length="581" mass="64891">MFWLDFRVFPSQNYFQFGTKGDAMTDSPNLQHNQGFMELLQGAQSVVAEIHSNATRSKQSLYLLLEQTYKIAKQAEKAPDDFMKFTQTTYDANGWGKVGAKPLSKVYAIILKMAFGKDADKTAISRYSTALKRLEIQNTSITTDQGSVLTAIEASGGVESLIAAARDAKKVSTGKPKRTMEDDEKAVLRNQPTHTFEFSGQSGFKLALIHVDDKGVAKILSERPDKDVNAAILAASKERYPRLSPTPYVGGKYSQLRLLDQWFPDEISEYREPFIGGGATFLFIKNSRPGQNIKYWINDKAGDVFRFWSQIQSDPMALVKAIQSHILEADGDANVAKQIMNRISPDRVGDDQLLAATAFLLSKLWSFRNMDNGGVSPLMVKKDPSALFNKIINVVHPLLDGVQITNKDVLDLLGDSSDKAGVFIFLDPPYDDQESLYQTFLGNRTAGASAELRKQELVRSHWEYSMAVAKCPHRWLMTHSDTELFKTRSVFTALSQRDEFQFQFHKHKIMSGITNKVQTEVLTSNYKPGEPDTRLDTIRKLDQFLAEQGEIGAPIDWADINQQLGVTQAQVDAAGSNIFGV</sequence>
<dbReference type="PROSITE" id="PS00092">
    <property type="entry name" value="N6_MTASE"/>
    <property type="match status" value="1"/>
</dbReference>
<evidence type="ECO:0000256" key="1">
    <source>
        <dbReference type="ARBA" id="ARBA00006594"/>
    </source>
</evidence>
<dbReference type="SUPFAM" id="SSF53335">
    <property type="entry name" value="S-adenosyl-L-methionine-dependent methyltransferases"/>
    <property type="match status" value="1"/>
</dbReference>
<dbReference type="GO" id="GO:0032259">
    <property type="term" value="P:methylation"/>
    <property type="evidence" value="ECO:0007669"/>
    <property type="project" value="UniProtKB-KW"/>
</dbReference>
<dbReference type="GO" id="GO:0006298">
    <property type="term" value="P:mismatch repair"/>
    <property type="evidence" value="ECO:0007669"/>
    <property type="project" value="TreeGrafter"/>
</dbReference>
<dbReference type="Pfam" id="PF02086">
    <property type="entry name" value="MethyltransfD12"/>
    <property type="match status" value="1"/>
</dbReference>
<organism evidence="7">
    <name type="scientific">Magnetospirillum gryphiswaldense</name>
    <dbReference type="NCBI Taxonomy" id="55518"/>
    <lineage>
        <taxon>Bacteria</taxon>
        <taxon>Pseudomonadati</taxon>
        <taxon>Pseudomonadota</taxon>
        <taxon>Alphaproteobacteria</taxon>
        <taxon>Rhodospirillales</taxon>
        <taxon>Rhodospirillaceae</taxon>
        <taxon>Magnetospirillum</taxon>
    </lineage>
</organism>
<dbReference type="EC" id="2.1.1.72" evidence="2"/>
<dbReference type="Gene3D" id="1.10.1020.10">
    <property type="entry name" value="Adenine-specific Methyltransferase, Domain 2"/>
    <property type="match status" value="1"/>
</dbReference>
<dbReference type="PANTHER" id="PTHR30481:SF2">
    <property type="entry name" value="SITE-SPECIFIC DNA-METHYLTRANSFERASE (ADENINE-SPECIFIC)"/>
    <property type="match status" value="1"/>
</dbReference>
<dbReference type="AlphaFoldDB" id="A4U0U9"/>
<keyword evidence="4 7" id="KW-0808">Transferase</keyword>
<dbReference type="GO" id="GO:0043565">
    <property type="term" value="F:sequence-specific DNA binding"/>
    <property type="evidence" value="ECO:0007669"/>
    <property type="project" value="TreeGrafter"/>
</dbReference>
<dbReference type="GO" id="GO:1904047">
    <property type="term" value="F:S-adenosyl-L-methionine binding"/>
    <property type="evidence" value="ECO:0007669"/>
    <property type="project" value="TreeGrafter"/>
</dbReference>
<dbReference type="Gene3D" id="3.40.50.150">
    <property type="entry name" value="Vaccinia Virus protein VP39"/>
    <property type="match status" value="1"/>
</dbReference>
<gene>
    <name evidence="7" type="ORF">MGR_0329</name>
</gene>
<accession>A4U0U9</accession>
<evidence type="ECO:0000256" key="2">
    <source>
        <dbReference type="ARBA" id="ARBA00011900"/>
    </source>
</evidence>